<name>A0A4Y2DFP8_ARAVE</name>
<protein>
    <submittedName>
        <fullName evidence="1">Uncharacterized protein</fullName>
    </submittedName>
</protein>
<sequence length="132" mass="15259">MERNLSMSQRPLRGAVRRRLGPEVIYSHLLSFYLRHECDAYIPSPSPQENAIDEQHLPLILPYMLSYTSERETPEIFRPGKYTCAINVAETNQILFVSRSGNCNSQLVRNDRLSSVSRYIVVIEFEKLSILN</sequence>
<reference evidence="1 2" key="1">
    <citation type="journal article" date="2019" name="Sci. Rep.">
        <title>Orb-weaving spider Araneus ventricosus genome elucidates the spidroin gene catalogue.</title>
        <authorList>
            <person name="Kono N."/>
            <person name="Nakamura H."/>
            <person name="Ohtoshi R."/>
            <person name="Moran D.A.P."/>
            <person name="Shinohara A."/>
            <person name="Yoshida Y."/>
            <person name="Fujiwara M."/>
            <person name="Mori M."/>
            <person name="Tomita M."/>
            <person name="Arakawa K."/>
        </authorList>
    </citation>
    <scope>NUCLEOTIDE SEQUENCE [LARGE SCALE GENOMIC DNA]</scope>
</reference>
<dbReference type="Proteomes" id="UP000499080">
    <property type="component" value="Unassembled WGS sequence"/>
</dbReference>
<accession>A0A4Y2DFP8</accession>
<proteinExistence type="predicted"/>
<evidence type="ECO:0000313" key="2">
    <source>
        <dbReference type="Proteomes" id="UP000499080"/>
    </source>
</evidence>
<evidence type="ECO:0000313" key="1">
    <source>
        <dbReference type="EMBL" id="GBM14375.1"/>
    </source>
</evidence>
<comment type="caution">
    <text evidence="1">The sequence shown here is derived from an EMBL/GenBank/DDBJ whole genome shotgun (WGS) entry which is preliminary data.</text>
</comment>
<dbReference type="AlphaFoldDB" id="A0A4Y2DFP8"/>
<dbReference type="EMBL" id="BGPR01166277">
    <property type="protein sequence ID" value="GBM14375.1"/>
    <property type="molecule type" value="Genomic_DNA"/>
</dbReference>
<organism evidence="1 2">
    <name type="scientific">Araneus ventricosus</name>
    <name type="common">Orbweaver spider</name>
    <name type="synonym">Epeira ventricosa</name>
    <dbReference type="NCBI Taxonomy" id="182803"/>
    <lineage>
        <taxon>Eukaryota</taxon>
        <taxon>Metazoa</taxon>
        <taxon>Ecdysozoa</taxon>
        <taxon>Arthropoda</taxon>
        <taxon>Chelicerata</taxon>
        <taxon>Arachnida</taxon>
        <taxon>Araneae</taxon>
        <taxon>Araneomorphae</taxon>
        <taxon>Entelegynae</taxon>
        <taxon>Araneoidea</taxon>
        <taxon>Araneidae</taxon>
        <taxon>Araneus</taxon>
    </lineage>
</organism>
<keyword evidence="2" id="KW-1185">Reference proteome</keyword>
<gene>
    <name evidence="1" type="ORF">AVEN_138188_1</name>
</gene>